<accession>A0ABS1CR20</accession>
<dbReference type="SUPFAM" id="SSF56634">
    <property type="entry name" value="Heme-dependent catalase-like"/>
    <property type="match status" value="1"/>
</dbReference>
<evidence type="ECO:0000313" key="10">
    <source>
        <dbReference type="Proteomes" id="UP000697995"/>
    </source>
</evidence>
<keyword evidence="6 7" id="KW-0408">Iron</keyword>
<dbReference type="PANTHER" id="PTHR11465:SF9">
    <property type="entry name" value="CATALASE"/>
    <property type="match status" value="1"/>
</dbReference>
<dbReference type="Gene3D" id="2.40.180.10">
    <property type="entry name" value="Catalase core domain"/>
    <property type="match status" value="1"/>
</dbReference>
<dbReference type="CDD" id="cd08153">
    <property type="entry name" value="srpA_like"/>
    <property type="match status" value="1"/>
</dbReference>
<name>A0ABS1CR20_9PROT</name>
<dbReference type="PANTHER" id="PTHR11465">
    <property type="entry name" value="CATALASE"/>
    <property type="match status" value="1"/>
</dbReference>
<proteinExistence type="inferred from homology"/>
<sequence>MLQRPPAAARVPIPQAAWTRLARCPPHRPNAPYNLRSSTMIGRSLALALLMAASAGGWPADAQDNAQLGQRLFDVMSRNNPALPPGRRVNHVKGEVFRGTFTAGPDAAGLSTAPHLQGAAVPMVIRFSDSGGFPAVPDRDEPVHGMAMTFLLPDGSSTDLMCINVPVFVTATPEEFITFNEALQASPPGSASPTAIQRFVAAHPETQRFLALLKPMPQGFGTASYFAIHAYRMTNAAGETHDVRWRIVPEAGELTRRPEDAAASPPNALFEEMHDRLARGPVAFRLQVQVAEPGDRTDNATIAWPDSRRVVDLGQILVTSAVANSAEAEKPLGFLPGKALPGLEPGSDPFFAARAAVYAVAFRNRNP</sequence>
<keyword evidence="2 7" id="KW-0575">Peroxidase</keyword>
<keyword evidence="4 7" id="KW-0479">Metal-binding</keyword>
<dbReference type="InterPro" id="IPR018028">
    <property type="entry name" value="Catalase"/>
</dbReference>
<evidence type="ECO:0000256" key="6">
    <source>
        <dbReference type="ARBA" id="ARBA00023004"/>
    </source>
</evidence>
<keyword evidence="10" id="KW-1185">Reference proteome</keyword>
<evidence type="ECO:0000256" key="3">
    <source>
        <dbReference type="ARBA" id="ARBA00022617"/>
    </source>
</evidence>
<feature type="domain" description="Catalase core" evidence="8">
    <location>
        <begin position="53"/>
        <end position="367"/>
    </location>
</feature>
<dbReference type="InterPro" id="IPR024168">
    <property type="entry name" value="Catalase_SrpA-type_pred"/>
</dbReference>
<evidence type="ECO:0000259" key="8">
    <source>
        <dbReference type="SMART" id="SM01060"/>
    </source>
</evidence>
<dbReference type="InterPro" id="IPR011614">
    <property type="entry name" value="Catalase_core"/>
</dbReference>
<keyword evidence="3 7" id="KW-0349">Heme</keyword>
<dbReference type="EC" id="1.11.1.-" evidence="7"/>
<comment type="similarity">
    <text evidence="1 7">Belongs to the catalase family.</text>
</comment>
<dbReference type="Gene3D" id="1.20.1280.120">
    <property type="match status" value="1"/>
</dbReference>
<evidence type="ECO:0000313" key="9">
    <source>
        <dbReference type="EMBL" id="MBK1656891.1"/>
    </source>
</evidence>
<dbReference type="PIRSF" id="PIRSF000296">
    <property type="entry name" value="SrpA"/>
    <property type="match status" value="1"/>
</dbReference>
<dbReference type="SMART" id="SM01060">
    <property type="entry name" value="Catalase"/>
    <property type="match status" value="1"/>
</dbReference>
<evidence type="ECO:0000256" key="4">
    <source>
        <dbReference type="ARBA" id="ARBA00022723"/>
    </source>
</evidence>
<dbReference type="Pfam" id="PF00199">
    <property type="entry name" value="Catalase"/>
    <property type="match status" value="1"/>
</dbReference>
<comment type="function">
    <text evidence="7">Has an organic peroxide-dependent peroxidase activity.</text>
</comment>
<keyword evidence="5 7" id="KW-0560">Oxidoreductase</keyword>
<dbReference type="InterPro" id="IPR020835">
    <property type="entry name" value="Catalase_sf"/>
</dbReference>
<comment type="caution">
    <text evidence="9">The sequence shown here is derived from an EMBL/GenBank/DDBJ whole genome shotgun (WGS) entry which is preliminary data.</text>
</comment>
<dbReference type="EMBL" id="NRSG01000005">
    <property type="protein sequence ID" value="MBK1656891.1"/>
    <property type="molecule type" value="Genomic_DNA"/>
</dbReference>
<organism evidence="9 10">
    <name type="scientific">Paracraurococcus ruber</name>
    <dbReference type="NCBI Taxonomy" id="77675"/>
    <lineage>
        <taxon>Bacteria</taxon>
        <taxon>Pseudomonadati</taxon>
        <taxon>Pseudomonadota</taxon>
        <taxon>Alphaproteobacteria</taxon>
        <taxon>Acetobacterales</taxon>
        <taxon>Roseomonadaceae</taxon>
        <taxon>Paracraurococcus</taxon>
    </lineage>
</organism>
<comment type="cofactor">
    <cofactor evidence="7">
        <name>heme</name>
        <dbReference type="ChEBI" id="CHEBI:30413"/>
    </cofactor>
</comment>
<evidence type="ECO:0000256" key="5">
    <source>
        <dbReference type="ARBA" id="ARBA00023002"/>
    </source>
</evidence>
<reference evidence="9 10" key="1">
    <citation type="journal article" date="2020" name="Microorganisms">
        <title>Osmotic Adaptation and Compatible Solute Biosynthesis of Phototrophic Bacteria as Revealed from Genome Analyses.</title>
        <authorList>
            <person name="Imhoff J.F."/>
            <person name="Rahn T."/>
            <person name="Kunzel S."/>
            <person name="Keller A."/>
            <person name="Neulinger S.C."/>
        </authorList>
    </citation>
    <scope>NUCLEOTIDE SEQUENCE [LARGE SCALE GENOMIC DNA]</scope>
    <source>
        <strain evidence="9 10">DSM 15382</strain>
    </source>
</reference>
<evidence type="ECO:0000256" key="1">
    <source>
        <dbReference type="ARBA" id="ARBA00005329"/>
    </source>
</evidence>
<evidence type="ECO:0000256" key="7">
    <source>
        <dbReference type="PIRNR" id="PIRNR000296"/>
    </source>
</evidence>
<dbReference type="PROSITE" id="PS51402">
    <property type="entry name" value="CATALASE_3"/>
    <property type="match status" value="1"/>
</dbReference>
<gene>
    <name evidence="9" type="ORF">CKO45_01455</name>
</gene>
<evidence type="ECO:0000256" key="2">
    <source>
        <dbReference type="ARBA" id="ARBA00022559"/>
    </source>
</evidence>
<dbReference type="Proteomes" id="UP000697995">
    <property type="component" value="Unassembled WGS sequence"/>
</dbReference>
<dbReference type="PRINTS" id="PR00067">
    <property type="entry name" value="CATALASE"/>
</dbReference>
<protein>
    <recommendedName>
        <fullName evidence="7">Catalase-related peroxidase</fullName>
        <ecNumber evidence="7">1.11.1.-</ecNumber>
    </recommendedName>
</protein>